<dbReference type="Pfam" id="PF22516">
    <property type="entry name" value="PreP_C"/>
    <property type="match status" value="1"/>
</dbReference>
<accession>A0A2C6L7G2</accession>
<dbReference type="InterPro" id="IPR007863">
    <property type="entry name" value="Peptidase_M16_C"/>
</dbReference>
<feature type="transmembrane region" description="Helical" evidence="2">
    <location>
        <begin position="18"/>
        <end position="39"/>
    </location>
</feature>
<dbReference type="SMART" id="SM01264">
    <property type="entry name" value="M16C_associated"/>
    <property type="match status" value="1"/>
</dbReference>
<keyword evidence="2" id="KW-0472">Membrane</keyword>
<gene>
    <name evidence="4" type="ORF">CSUI_002902</name>
</gene>
<dbReference type="PANTHER" id="PTHR43016:SF13">
    <property type="entry name" value="PRESEQUENCE PROTEASE, MITOCHONDRIAL"/>
    <property type="match status" value="1"/>
</dbReference>
<dbReference type="PANTHER" id="PTHR43016">
    <property type="entry name" value="PRESEQUENCE PROTEASE"/>
    <property type="match status" value="1"/>
</dbReference>
<dbReference type="RefSeq" id="XP_067924919.1">
    <property type="nucleotide sequence ID" value="XM_068063101.1"/>
</dbReference>
<dbReference type="Gene3D" id="3.30.830.10">
    <property type="entry name" value="Metalloenzyme, LuxS/M16 peptidase-like"/>
    <property type="match status" value="4"/>
</dbReference>
<evidence type="ECO:0000259" key="3">
    <source>
        <dbReference type="SMART" id="SM01264"/>
    </source>
</evidence>
<protein>
    <submittedName>
        <fullName evidence="4">Peptidase m16 inactive domain-containing protein</fullName>
    </submittedName>
</protein>
<dbReference type="InterPro" id="IPR055130">
    <property type="entry name" value="PreP_C"/>
</dbReference>
<dbReference type="Pfam" id="PF05193">
    <property type="entry name" value="Peptidase_M16_C"/>
    <property type="match status" value="1"/>
</dbReference>
<evidence type="ECO:0000313" key="4">
    <source>
        <dbReference type="EMBL" id="PHJ23243.1"/>
    </source>
</evidence>
<keyword evidence="5" id="KW-1185">Reference proteome</keyword>
<feature type="compositionally biased region" description="Basic and acidic residues" evidence="1">
    <location>
        <begin position="1475"/>
        <end position="1489"/>
    </location>
</feature>
<dbReference type="GO" id="GO:0004222">
    <property type="term" value="F:metalloendopeptidase activity"/>
    <property type="evidence" value="ECO:0007669"/>
    <property type="project" value="TreeGrafter"/>
</dbReference>
<dbReference type="InterPro" id="IPR011249">
    <property type="entry name" value="Metalloenz_LuxS/M16"/>
</dbReference>
<evidence type="ECO:0000313" key="5">
    <source>
        <dbReference type="Proteomes" id="UP000221165"/>
    </source>
</evidence>
<organism evidence="4 5">
    <name type="scientific">Cystoisospora suis</name>
    <dbReference type="NCBI Taxonomy" id="483139"/>
    <lineage>
        <taxon>Eukaryota</taxon>
        <taxon>Sar</taxon>
        <taxon>Alveolata</taxon>
        <taxon>Apicomplexa</taxon>
        <taxon>Conoidasida</taxon>
        <taxon>Coccidia</taxon>
        <taxon>Eucoccidiorida</taxon>
        <taxon>Eimeriorina</taxon>
        <taxon>Sarcocystidae</taxon>
        <taxon>Cystoisospora</taxon>
    </lineage>
</organism>
<feature type="compositionally biased region" description="Low complexity" evidence="1">
    <location>
        <begin position="1230"/>
        <end position="1239"/>
    </location>
</feature>
<feature type="domain" description="Peptidase M16C associated" evidence="3">
    <location>
        <begin position="894"/>
        <end position="1155"/>
    </location>
</feature>
<dbReference type="Pfam" id="PF08367">
    <property type="entry name" value="M16C_assoc"/>
    <property type="match status" value="1"/>
</dbReference>
<feature type="compositionally biased region" description="Basic and acidic residues" evidence="1">
    <location>
        <begin position="767"/>
        <end position="781"/>
    </location>
</feature>
<feature type="region of interest" description="Disordered" evidence="1">
    <location>
        <begin position="472"/>
        <end position="513"/>
    </location>
</feature>
<dbReference type="GO" id="GO:0016485">
    <property type="term" value="P:protein processing"/>
    <property type="evidence" value="ECO:0007669"/>
    <property type="project" value="TreeGrafter"/>
</dbReference>
<feature type="compositionally biased region" description="Basic and acidic residues" evidence="1">
    <location>
        <begin position="501"/>
        <end position="513"/>
    </location>
</feature>
<feature type="region of interest" description="Disordered" evidence="1">
    <location>
        <begin position="1229"/>
        <end position="1251"/>
    </location>
</feature>
<reference evidence="4 5" key="1">
    <citation type="journal article" date="2017" name="Int. J. Parasitol.">
        <title>The genome of the protozoan parasite Cystoisospora suis and a reverse vaccinology approach to identify vaccine candidates.</title>
        <authorList>
            <person name="Palmieri N."/>
            <person name="Shrestha A."/>
            <person name="Ruttkowski B."/>
            <person name="Beck T."/>
            <person name="Vogl C."/>
            <person name="Tomley F."/>
            <person name="Blake D.P."/>
            <person name="Joachim A."/>
        </authorList>
    </citation>
    <scope>NUCLEOTIDE SEQUENCE [LARGE SCALE GENOMIC DNA]</scope>
    <source>
        <strain evidence="4 5">Wien I</strain>
    </source>
</reference>
<keyword evidence="2" id="KW-0812">Transmembrane</keyword>
<keyword evidence="2" id="KW-1133">Transmembrane helix</keyword>
<dbReference type="GeneID" id="94426312"/>
<feature type="region of interest" description="Disordered" evidence="1">
    <location>
        <begin position="1197"/>
        <end position="1217"/>
    </location>
</feature>
<dbReference type="VEuPathDB" id="ToxoDB:CSUI_002902"/>
<dbReference type="InterPro" id="IPR013578">
    <property type="entry name" value="Peptidase_M16C_assoc"/>
</dbReference>
<evidence type="ECO:0000256" key="2">
    <source>
        <dbReference type="SAM" id="Phobius"/>
    </source>
</evidence>
<dbReference type="SUPFAM" id="SSF63411">
    <property type="entry name" value="LuxS/MPP-like metallohydrolase"/>
    <property type="match status" value="4"/>
</dbReference>
<name>A0A2C6L7G2_9APIC</name>
<sequence>MDFHPFPSVFPALLSSSIYWFFLSSLLLPLFCTTLTMAFQRPKTPPSLLHCLRASSFLQSSSRCSSFSLIPGKRGAPKRAPSVSFIPRQYSCSSSISSSSAAPPSLIGPSSRSGGGRLTLALTTLATAVLGSDGRRGGACRALSSSLCMVPVGVHAVPLSSSYLSTPQRSISSFASSAHPADGLLSHQDNSCFSSDSEGDPERLSFNSLSSALLGGRGGGGGGAGLGTSPLSASFTSAWNTAGDGHRHIGSGVHHQDVCDSYSSHMFFDSSNLTNSFSSSPFPPSSRLPGGSLPGVSIFPGGVSGGGSRYLSTLSSSSTPPPPRVPVQHEAFEILSETAVPELQLYGVQYRHKQTGAIVMSLEVPEKEKEKVFCVCYRTPVSDSMGIPHILEHSVLCGSKKYPLKEPFAELLKGSLFSYLNALTYADRTCYPVASANEKDFYNLASVYFDAVIQPRAIHDPHVLQQEGWRLEATSGGQQAEQAEGAGGENKEEELPSVVDQADKETGNHAGFREEKKMVDRAAQTVLGNEGGDDTSDVFGEENRMKTRIGNAVKLEYQGVVLNEMKGVYSSPDSRMARLRMQTLFPDVPTYRNDSGGSPDAIPSLTFEKFVDFFHRYYHPSNAKIFFWGSDDVKKRLDFVNENLNAIKNVKYDPALAASTAVPEQKAISGPVRLTRTYPASKDQLEDMVTVGWLLNPQKKPGVSTEIPAFEILALDVLGHMLLATPASPLYRALTASGLGKRVVGPGKEDLKQTIFSAGLKGIPQKKAKEETAPKDGKEETGDSDELIEQVEKIVLNCIEKCAKEGFEQAAIDAAINSTEFTLREFNTGSLPKGLVVILQIMSDWNSDRDPFTSLRFEAPLEELKRRLKDGEPVFQNLLNKYFVNNKHRVTVHLKADPSEERRTEEEEEKKIAEIRKSLTDGDIKKLEEETKELKALQIAEDSPEALATLPSLTLADIDKVGEEVPTTVSTINYGSNGEATLLTHPLPTAGLLYADFLFPLHELTVEELQLLDLYSRLLTEAGTSKRDENALTHHIGRHTGGIGSVVDIRTVAEKANRVADPYRSFGYFVVRGKVVKDKIGHLYNIIQEITTDANLGNARRGREILKELLAAAEAIFLRSGNVIGSRRIFSRCTATGYIAEKRGGYSYLLFLRELRQQAEADWSVIEEKLKRIRQKLLHCKTERVIVNLTGDETTLAMATSGETPGKKESSDEEEAGLSLKQSLEKMLIEPSSLSSPSSEESEPKKNRIPQPCAWALKLRDEISLLHPGGRNEEDSQQETPEGFVIPTQVNYVAAGGRLYYPDEEYTGHQAVVALALSTGYVWDQVRVLGGAYGGSFHFDSAGIFSFTSYRDPQLHQTLERYRDAAAHLKSFAETLDERTLTRSILGVIRSIDKPIRDEQKGYRGLWEFITQRTPEDRRKFRTQVLETKPEHFVEFAKRLERQMSHLIGGNEAVGLSENQRVLVQREPSGITDGETAKGKEEREEDLHAKKGALSSRAPPRNIIAVVGSSKAFEEATKTNPKLQFTLHQVMKSS</sequence>
<dbReference type="GO" id="GO:0046872">
    <property type="term" value="F:metal ion binding"/>
    <property type="evidence" value="ECO:0007669"/>
    <property type="project" value="InterPro"/>
</dbReference>
<dbReference type="EMBL" id="MIGC01001233">
    <property type="protein sequence ID" value="PHJ23243.1"/>
    <property type="molecule type" value="Genomic_DNA"/>
</dbReference>
<dbReference type="Proteomes" id="UP000221165">
    <property type="component" value="Unassembled WGS sequence"/>
</dbReference>
<feature type="region of interest" description="Disordered" evidence="1">
    <location>
        <begin position="1467"/>
        <end position="1498"/>
    </location>
</feature>
<comment type="caution">
    <text evidence="4">The sequence shown here is derived from an EMBL/GenBank/DDBJ whole genome shotgun (WGS) entry which is preliminary data.</text>
</comment>
<dbReference type="OrthoDB" id="311076at2759"/>
<feature type="region of interest" description="Disordered" evidence="1">
    <location>
        <begin position="765"/>
        <end position="784"/>
    </location>
</feature>
<evidence type="ECO:0000256" key="1">
    <source>
        <dbReference type="SAM" id="MobiDB-lite"/>
    </source>
</evidence>
<proteinExistence type="predicted"/>